<feature type="repeat" description="ANK" evidence="5">
    <location>
        <begin position="106"/>
        <end position="138"/>
    </location>
</feature>
<organism evidence="7 8">
    <name type="scientific">Mola mola</name>
    <name type="common">Ocean sunfish</name>
    <name type="synonym">Tetraodon mola</name>
    <dbReference type="NCBI Taxonomy" id="94237"/>
    <lineage>
        <taxon>Eukaryota</taxon>
        <taxon>Metazoa</taxon>
        <taxon>Chordata</taxon>
        <taxon>Craniata</taxon>
        <taxon>Vertebrata</taxon>
        <taxon>Euteleostomi</taxon>
        <taxon>Actinopterygii</taxon>
        <taxon>Neopterygii</taxon>
        <taxon>Teleostei</taxon>
        <taxon>Neoteleostei</taxon>
        <taxon>Acanthomorphata</taxon>
        <taxon>Eupercaria</taxon>
        <taxon>Tetraodontiformes</taxon>
        <taxon>Molidae</taxon>
        <taxon>Mola</taxon>
    </lineage>
</organism>
<feature type="region of interest" description="Disordered" evidence="6">
    <location>
        <begin position="679"/>
        <end position="699"/>
    </location>
</feature>
<dbReference type="InterPro" id="IPR052420">
    <property type="entry name" value="Espin/Espin-like"/>
</dbReference>
<keyword evidence="8" id="KW-1185">Reference proteome</keyword>
<evidence type="ECO:0000313" key="8">
    <source>
        <dbReference type="Proteomes" id="UP000261620"/>
    </source>
</evidence>
<evidence type="ECO:0000256" key="5">
    <source>
        <dbReference type="PROSITE-ProRule" id="PRU00023"/>
    </source>
</evidence>
<evidence type="ECO:0000256" key="1">
    <source>
        <dbReference type="ARBA" id="ARBA00004645"/>
    </source>
</evidence>
<evidence type="ECO:0000256" key="6">
    <source>
        <dbReference type="SAM" id="MobiDB-lite"/>
    </source>
</evidence>
<keyword evidence="4 5" id="KW-0040">ANK repeat</keyword>
<dbReference type="STRING" id="94237.ENSMMOP00000009059"/>
<dbReference type="Ensembl" id="ENSMMOT00000009220.1">
    <property type="protein sequence ID" value="ENSMMOP00000009059.1"/>
    <property type="gene ID" value="ENSMMOG00000006993.1"/>
</dbReference>
<dbReference type="GO" id="GO:0051015">
    <property type="term" value="F:actin filament binding"/>
    <property type="evidence" value="ECO:0007669"/>
    <property type="project" value="TreeGrafter"/>
</dbReference>
<dbReference type="InterPro" id="IPR036770">
    <property type="entry name" value="Ankyrin_rpt-contain_sf"/>
</dbReference>
<feature type="repeat" description="ANK" evidence="5">
    <location>
        <begin position="274"/>
        <end position="306"/>
    </location>
</feature>
<dbReference type="Pfam" id="PF12796">
    <property type="entry name" value="Ank_2"/>
    <property type="match status" value="2"/>
</dbReference>
<name>A0A3Q3WJS6_MOLML</name>
<evidence type="ECO:0000256" key="4">
    <source>
        <dbReference type="ARBA" id="ARBA00023043"/>
    </source>
</evidence>
<keyword evidence="2" id="KW-0677">Repeat</keyword>
<protein>
    <submittedName>
        <fullName evidence="7">Uncharacterized protein</fullName>
    </submittedName>
</protein>
<dbReference type="PANTHER" id="PTHR24153">
    <property type="entry name" value="ESPIN"/>
    <property type="match status" value="1"/>
</dbReference>
<dbReference type="SMART" id="SM00248">
    <property type="entry name" value="ANK"/>
    <property type="match status" value="9"/>
</dbReference>
<dbReference type="Proteomes" id="UP000261620">
    <property type="component" value="Unplaced"/>
</dbReference>
<dbReference type="GO" id="GO:0032420">
    <property type="term" value="C:stereocilium"/>
    <property type="evidence" value="ECO:0007669"/>
    <property type="project" value="UniProtKB-SubCell"/>
</dbReference>
<dbReference type="InterPro" id="IPR002110">
    <property type="entry name" value="Ankyrin_rpt"/>
</dbReference>
<proteinExistence type="predicted"/>
<keyword evidence="3" id="KW-1009">Hearing</keyword>
<dbReference type="GO" id="GO:0005737">
    <property type="term" value="C:cytoplasm"/>
    <property type="evidence" value="ECO:0007669"/>
    <property type="project" value="TreeGrafter"/>
</dbReference>
<dbReference type="GO" id="GO:0051017">
    <property type="term" value="P:actin filament bundle assembly"/>
    <property type="evidence" value="ECO:0007669"/>
    <property type="project" value="TreeGrafter"/>
</dbReference>
<dbReference type="GO" id="GO:0007605">
    <property type="term" value="P:sensory perception of sound"/>
    <property type="evidence" value="ECO:0007669"/>
    <property type="project" value="UniProtKB-KW"/>
</dbReference>
<feature type="repeat" description="ANK" evidence="5">
    <location>
        <begin position="174"/>
        <end position="207"/>
    </location>
</feature>
<reference evidence="7" key="1">
    <citation type="submission" date="2025-08" db="UniProtKB">
        <authorList>
            <consortium name="Ensembl"/>
        </authorList>
    </citation>
    <scope>IDENTIFICATION</scope>
</reference>
<dbReference type="PROSITE" id="PS50088">
    <property type="entry name" value="ANK_REPEAT"/>
    <property type="match status" value="4"/>
</dbReference>
<dbReference type="PROSITE" id="PS50297">
    <property type="entry name" value="ANK_REP_REGION"/>
    <property type="match status" value="3"/>
</dbReference>
<comment type="subcellular location">
    <subcellularLocation>
        <location evidence="1">Cell projection</location>
        <location evidence="1">Stereocilium</location>
    </subcellularLocation>
</comment>
<dbReference type="SUPFAM" id="SSF48403">
    <property type="entry name" value="Ankyrin repeat"/>
    <property type="match status" value="1"/>
</dbReference>
<reference evidence="7" key="2">
    <citation type="submission" date="2025-09" db="UniProtKB">
        <authorList>
            <consortium name="Ensembl"/>
        </authorList>
    </citation>
    <scope>IDENTIFICATION</scope>
</reference>
<dbReference type="AlphaFoldDB" id="A0A3Q3WJS6"/>
<feature type="repeat" description="ANK" evidence="5">
    <location>
        <begin position="242"/>
        <end position="274"/>
    </location>
</feature>
<dbReference type="Gene3D" id="1.25.40.20">
    <property type="entry name" value="Ankyrin repeat-containing domain"/>
    <property type="match status" value="3"/>
</dbReference>
<evidence type="ECO:0000313" key="7">
    <source>
        <dbReference type="Ensembl" id="ENSMMOP00000009059.1"/>
    </source>
</evidence>
<dbReference type="PANTHER" id="PTHR24153:SF0">
    <property type="entry name" value="ESPIN-LIKE PROTEIN"/>
    <property type="match status" value="1"/>
</dbReference>
<feature type="region of interest" description="Disordered" evidence="6">
    <location>
        <begin position="338"/>
        <end position="358"/>
    </location>
</feature>
<sequence length="918" mass="101507">MVLHRAIQAAGAGDLATLRELASSGHLAPAITDAQGAGPVHHAARCGRLECLQFLVSELGLAADARALNGATPAHDAAATGHVRELQWLAASRSDPCEPFQDQDAAGATALHLAARFGRMEVVRWLLTFGGAAEVETKRGAVATHYSAVSGDLTCLKLLIQQHDAGCVNHQTAIGATPLYLACQEGHLHVVEYLVNECGADVHLRAHDGMTCLHAAAHMGHEAVVVWLVTCTDVSLSCQDGDGATALHFAASRGHCCILQNLLQMGSEVNKDHWGGTPLHDAAENGELECCTILLANHVNPSDQDIDGFTAADLAEYNGHQECARYLCAMERKVTRYPQPTPAPPLTSAPSTPAQPRKTAVGRIEQVQINKMVVLPTEEANLSDIDCLVPTHDERGRPIAEWKRQVMVRQLQARLLDEEDQRRKENGNRYAKVSWSYSQAHNAILGPSGELLAEDDLIYLEQQIASVSMQRNCEGYELELARLAEELRHILPAPIVNITVNTQFRNFSSQVPLPLWCGRISGIVKSMSLLMTNLTDQPYCKMPNTDLITVFGQTPDRQNSTRGRRERIEDEIHQFGVSVRTLKSNFETQNASLSNEPEEVLGSSSDVAATGSDKQPKVSSPAPETDQNSNSGIDYDENIADVRETTSLRKERIVVLFLGHWKKSAYTVALKSKDATERKMSGGNASTVETAASGCGDSMESARSNMMSSLLGQFFKQRSAVNKMLGNWRSMISSVPSRQIRRLHRQQALYSPEQFLPRLDGVPVEYDNLTLDLFMLGYFHILELELPVDERKMRHLLCFEVFDHVGSFPWELVRDFHKAVIQDMEAGNREWKDGFEDIKVKFFSNAASQSESTGEVVRRSLPEVRPVPKVIVQTPTPDEGMLHRGTDISSFSNEEICKYIDRSFAFWKEREAEIFDFE</sequence>
<feature type="region of interest" description="Disordered" evidence="6">
    <location>
        <begin position="590"/>
        <end position="638"/>
    </location>
</feature>
<dbReference type="OMA" id="NGQLECC"/>
<dbReference type="Pfam" id="PF13637">
    <property type="entry name" value="Ank_4"/>
    <property type="match status" value="2"/>
</dbReference>
<evidence type="ECO:0000256" key="2">
    <source>
        <dbReference type="ARBA" id="ARBA00022737"/>
    </source>
</evidence>
<accession>A0A3Q3WJS6</accession>
<evidence type="ECO:0000256" key="3">
    <source>
        <dbReference type="ARBA" id="ARBA00022740"/>
    </source>
</evidence>